<gene>
    <name evidence="1" type="ORF">DSO57_1013208</name>
</gene>
<keyword evidence="2" id="KW-1185">Reference proteome</keyword>
<dbReference type="Proteomes" id="UP001165960">
    <property type="component" value="Unassembled WGS sequence"/>
</dbReference>
<reference evidence="1" key="1">
    <citation type="submission" date="2022-04" db="EMBL/GenBank/DDBJ databases">
        <title>Genome of the entomopathogenic fungus Entomophthora muscae.</title>
        <authorList>
            <person name="Elya C."/>
            <person name="Lovett B.R."/>
            <person name="Lee E."/>
            <person name="Macias A.M."/>
            <person name="Hajek A.E."/>
            <person name="De Bivort B.L."/>
            <person name="Kasson M.T."/>
            <person name="De Fine Licht H.H."/>
            <person name="Stajich J.E."/>
        </authorList>
    </citation>
    <scope>NUCLEOTIDE SEQUENCE</scope>
    <source>
        <strain evidence="1">Berkeley</strain>
    </source>
</reference>
<proteinExistence type="predicted"/>
<dbReference type="EMBL" id="QTSX02005728">
    <property type="protein sequence ID" value="KAJ9058359.1"/>
    <property type="molecule type" value="Genomic_DNA"/>
</dbReference>
<name>A0ACC2S7J7_9FUNG</name>
<comment type="caution">
    <text evidence="1">The sequence shown here is derived from an EMBL/GenBank/DDBJ whole genome shotgun (WGS) entry which is preliminary data.</text>
</comment>
<evidence type="ECO:0000313" key="2">
    <source>
        <dbReference type="Proteomes" id="UP001165960"/>
    </source>
</evidence>
<organism evidence="1 2">
    <name type="scientific">Entomophthora muscae</name>
    <dbReference type="NCBI Taxonomy" id="34485"/>
    <lineage>
        <taxon>Eukaryota</taxon>
        <taxon>Fungi</taxon>
        <taxon>Fungi incertae sedis</taxon>
        <taxon>Zoopagomycota</taxon>
        <taxon>Entomophthoromycotina</taxon>
        <taxon>Entomophthoromycetes</taxon>
        <taxon>Entomophthorales</taxon>
        <taxon>Entomophthoraceae</taxon>
        <taxon>Entomophthora</taxon>
    </lineage>
</organism>
<protein>
    <submittedName>
        <fullName evidence="1">Uncharacterized protein</fullName>
    </submittedName>
</protein>
<accession>A0ACC2S7J7</accession>
<evidence type="ECO:0000313" key="1">
    <source>
        <dbReference type="EMBL" id="KAJ9058359.1"/>
    </source>
</evidence>
<sequence>MQHGRTGINFTMKATYLIIFAAALVSSMPVQSPPAPKGIRNHQPFTKLAKGIRSAVGVKAPTGGKPENPCPGDAEVCINFLKEMKAMLPIRSPKKAPAKAPLKAPSNDFGRAEPKPVRGGVGKKAMAMASNAVKSIKDLVYKKTHIKI</sequence>